<dbReference type="OrthoDB" id="1924919at2759"/>
<keyword evidence="3" id="KW-1185">Reference proteome</keyword>
<evidence type="ECO:0000313" key="3">
    <source>
        <dbReference type="Proteomes" id="UP000054248"/>
    </source>
</evidence>
<dbReference type="SUPFAM" id="SSF56112">
    <property type="entry name" value="Protein kinase-like (PK-like)"/>
    <property type="match status" value="1"/>
</dbReference>
<dbReference type="GO" id="GO:0005524">
    <property type="term" value="F:ATP binding"/>
    <property type="evidence" value="ECO:0007669"/>
    <property type="project" value="InterPro"/>
</dbReference>
<accession>A0A0C3Q912</accession>
<reference evidence="2 3" key="1">
    <citation type="submission" date="2014-04" db="EMBL/GenBank/DDBJ databases">
        <authorList>
            <consortium name="DOE Joint Genome Institute"/>
            <person name="Kuo A."/>
            <person name="Girlanda M."/>
            <person name="Perotto S."/>
            <person name="Kohler A."/>
            <person name="Nagy L.G."/>
            <person name="Floudas D."/>
            <person name="Copeland A."/>
            <person name="Barry K.W."/>
            <person name="Cichocki N."/>
            <person name="Veneault-Fourrey C."/>
            <person name="LaButti K."/>
            <person name="Lindquist E.A."/>
            <person name="Lipzen A."/>
            <person name="Lundell T."/>
            <person name="Morin E."/>
            <person name="Murat C."/>
            <person name="Sun H."/>
            <person name="Tunlid A."/>
            <person name="Henrissat B."/>
            <person name="Grigoriev I.V."/>
            <person name="Hibbett D.S."/>
            <person name="Martin F."/>
            <person name="Nordberg H.P."/>
            <person name="Cantor M.N."/>
            <person name="Hua S.X."/>
        </authorList>
    </citation>
    <scope>NUCLEOTIDE SEQUENCE [LARGE SCALE GENOMIC DNA]</scope>
    <source>
        <strain evidence="2 3">MUT 4182</strain>
    </source>
</reference>
<dbReference type="Pfam" id="PF07714">
    <property type="entry name" value="PK_Tyr_Ser-Thr"/>
    <property type="match status" value="1"/>
</dbReference>
<proteinExistence type="predicted"/>
<dbReference type="GO" id="GO:0004672">
    <property type="term" value="F:protein kinase activity"/>
    <property type="evidence" value="ECO:0007669"/>
    <property type="project" value="InterPro"/>
</dbReference>
<dbReference type="PROSITE" id="PS50011">
    <property type="entry name" value="PROTEIN_KINASE_DOM"/>
    <property type="match status" value="1"/>
</dbReference>
<name>A0A0C3Q912_9AGAM</name>
<feature type="domain" description="Protein kinase" evidence="1">
    <location>
        <begin position="1"/>
        <end position="81"/>
    </location>
</feature>
<dbReference type="InterPro" id="IPR000719">
    <property type="entry name" value="Prot_kinase_dom"/>
</dbReference>
<dbReference type="Gene3D" id="1.10.510.10">
    <property type="entry name" value="Transferase(Phosphotransferase) domain 1"/>
    <property type="match status" value="1"/>
</dbReference>
<reference evidence="3" key="2">
    <citation type="submission" date="2015-01" db="EMBL/GenBank/DDBJ databases">
        <title>Evolutionary Origins and Diversification of the Mycorrhizal Mutualists.</title>
        <authorList>
            <consortium name="DOE Joint Genome Institute"/>
            <consortium name="Mycorrhizal Genomics Consortium"/>
            <person name="Kohler A."/>
            <person name="Kuo A."/>
            <person name="Nagy L.G."/>
            <person name="Floudas D."/>
            <person name="Copeland A."/>
            <person name="Barry K.W."/>
            <person name="Cichocki N."/>
            <person name="Veneault-Fourrey C."/>
            <person name="LaButti K."/>
            <person name="Lindquist E.A."/>
            <person name="Lipzen A."/>
            <person name="Lundell T."/>
            <person name="Morin E."/>
            <person name="Murat C."/>
            <person name="Riley R."/>
            <person name="Ohm R."/>
            <person name="Sun H."/>
            <person name="Tunlid A."/>
            <person name="Henrissat B."/>
            <person name="Grigoriev I.V."/>
            <person name="Hibbett D.S."/>
            <person name="Martin F."/>
        </authorList>
    </citation>
    <scope>NUCLEOTIDE SEQUENCE [LARGE SCALE GENOMIC DNA]</scope>
    <source>
        <strain evidence="3">MUT 4182</strain>
    </source>
</reference>
<dbReference type="InterPro" id="IPR001245">
    <property type="entry name" value="Ser-Thr/Tyr_kinase_cat_dom"/>
</dbReference>
<feature type="non-terminal residue" evidence="2">
    <location>
        <position position="1"/>
    </location>
</feature>
<evidence type="ECO:0000313" key="2">
    <source>
        <dbReference type="EMBL" id="KIO26410.1"/>
    </source>
</evidence>
<dbReference type="InterPro" id="IPR011009">
    <property type="entry name" value="Kinase-like_dom_sf"/>
</dbReference>
<evidence type="ECO:0000259" key="1">
    <source>
        <dbReference type="PROSITE" id="PS50011"/>
    </source>
</evidence>
<dbReference type="HOGENOM" id="CLU_000288_7_22_1"/>
<dbReference type="EMBL" id="KN823024">
    <property type="protein sequence ID" value="KIO26410.1"/>
    <property type="molecule type" value="Genomic_DNA"/>
</dbReference>
<dbReference type="Proteomes" id="UP000054248">
    <property type="component" value="Unassembled WGS sequence"/>
</dbReference>
<dbReference type="AlphaFoldDB" id="A0A0C3Q912"/>
<feature type="non-terminal residue" evidence="2">
    <location>
        <position position="81"/>
    </location>
</feature>
<gene>
    <name evidence="2" type="ORF">M407DRAFT_48884</name>
</gene>
<protein>
    <recommendedName>
        <fullName evidence="1">Protein kinase domain-containing protein</fullName>
    </recommendedName>
</protein>
<organism evidence="2 3">
    <name type="scientific">Tulasnella calospora MUT 4182</name>
    <dbReference type="NCBI Taxonomy" id="1051891"/>
    <lineage>
        <taxon>Eukaryota</taxon>
        <taxon>Fungi</taxon>
        <taxon>Dikarya</taxon>
        <taxon>Basidiomycota</taxon>
        <taxon>Agaricomycotina</taxon>
        <taxon>Agaricomycetes</taxon>
        <taxon>Cantharellales</taxon>
        <taxon>Tulasnellaceae</taxon>
        <taxon>Tulasnella</taxon>
    </lineage>
</organism>
<sequence>EDSVWHSLGHHSRVVELVGYAVVDGSPCFISPWSKNGDMYQYLKKNPDADGRTLIRDVAEGLLYLHTRDPPIVHAKIKGVS</sequence>